<dbReference type="EMBL" id="BDIP01008790">
    <property type="protein sequence ID" value="GCA64840.1"/>
    <property type="molecule type" value="Genomic_DNA"/>
</dbReference>
<protein>
    <submittedName>
        <fullName evidence="1">Uncharacterized protein</fullName>
    </submittedName>
</protein>
<name>A0A391NWB7_9EUKA</name>
<evidence type="ECO:0000313" key="2">
    <source>
        <dbReference type="Proteomes" id="UP000265618"/>
    </source>
</evidence>
<keyword evidence="2" id="KW-1185">Reference proteome</keyword>
<sequence>MPAPPEADSSMWICKEPPVSVIRGLEEEEEEGEEEEELDPAMKAAVRALRRELAREDKRELAAFRPEVLKSLRT</sequence>
<comment type="caution">
    <text evidence="1">The sequence shown here is derived from an EMBL/GenBank/DDBJ whole genome shotgun (WGS) entry which is preliminary data.</text>
</comment>
<reference evidence="1 2" key="1">
    <citation type="journal article" date="2018" name="PLoS ONE">
        <title>The draft genome of Kipferlia bialata reveals reductive genome evolution in fornicate parasites.</title>
        <authorList>
            <person name="Tanifuji G."/>
            <person name="Takabayashi S."/>
            <person name="Kume K."/>
            <person name="Takagi M."/>
            <person name="Nakayama T."/>
            <person name="Kamikawa R."/>
            <person name="Inagaki Y."/>
            <person name="Hashimoto T."/>
        </authorList>
    </citation>
    <scope>NUCLEOTIDE SEQUENCE [LARGE SCALE GENOMIC DNA]</scope>
    <source>
        <strain evidence="1">NY0173</strain>
    </source>
</reference>
<evidence type="ECO:0000313" key="1">
    <source>
        <dbReference type="EMBL" id="GCA64840.1"/>
    </source>
</evidence>
<proteinExistence type="predicted"/>
<accession>A0A391NWB7</accession>
<gene>
    <name evidence="1" type="ORF">KIPB_015540</name>
</gene>
<feature type="non-terminal residue" evidence="1">
    <location>
        <position position="1"/>
    </location>
</feature>
<dbReference type="AlphaFoldDB" id="A0A391NWB7"/>
<organism evidence="1 2">
    <name type="scientific">Kipferlia bialata</name>
    <dbReference type="NCBI Taxonomy" id="797122"/>
    <lineage>
        <taxon>Eukaryota</taxon>
        <taxon>Metamonada</taxon>
        <taxon>Carpediemonas-like organisms</taxon>
        <taxon>Kipferlia</taxon>
    </lineage>
</organism>
<dbReference type="Proteomes" id="UP000265618">
    <property type="component" value="Unassembled WGS sequence"/>
</dbReference>